<organism evidence="2 3">
    <name type="scientific">Actinomadura miaoliensis</name>
    <dbReference type="NCBI Taxonomy" id="430685"/>
    <lineage>
        <taxon>Bacteria</taxon>
        <taxon>Bacillati</taxon>
        <taxon>Actinomycetota</taxon>
        <taxon>Actinomycetes</taxon>
        <taxon>Streptosporangiales</taxon>
        <taxon>Thermomonosporaceae</taxon>
        <taxon>Actinomadura</taxon>
    </lineage>
</organism>
<reference evidence="3" key="1">
    <citation type="journal article" date="2019" name="Int. J. Syst. Evol. Microbiol.">
        <title>The Global Catalogue of Microorganisms (GCM) 10K type strain sequencing project: providing services to taxonomists for standard genome sequencing and annotation.</title>
        <authorList>
            <consortium name="The Broad Institute Genomics Platform"/>
            <consortium name="The Broad Institute Genome Sequencing Center for Infectious Disease"/>
            <person name="Wu L."/>
            <person name="Ma J."/>
        </authorList>
    </citation>
    <scope>NUCLEOTIDE SEQUENCE [LARGE SCALE GENOMIC DNA]</scope>
    <source>
        <strain evidence="3">JCM 16702</strain>
    </source>
</reference>
<evidence type="ECO:0000259" key="1">
    <source>
        <dbReference type="Pfam" id="PF12680"/>
    </source>
</evidence>
<dbReference type="InterPro" id="IPR032710">
    <property type="entry name" value="NTF2-like_dom_sf"/>
</dbReference>
<comment type="caution">
    <text evidence="2">The sequence shown here is derived from an EMBL/GenBank/DDBJ whole genome shotgun (WGS) entry which is preliminary data.</text>
</comment>
<dbReference type="Gene3D" id="3.10.450.50">
    <property type="match status" value="1"/>
</dbReference>
<protein>
    <recommendedName>
        <fullName evidence="1">SnoaL-like domain-containing protein</fullName>
    </recommendedName>
</protein>
<gene>
    <name evidence="2" type="ORF">GCM10022214_32110</name>
</gene>
<feature type="domain" description="SnoaL-like" evidence="1">
    <location>
        <begin position="12"/>
        <end position="105"/>
    </location>
</feature>
<sequence>MPRAEANRRLLEHTFTEVAKGNIDIFRTVLREDFIEHSPGNPSGRDAFVEFIAKAPLASSKLELKRVIADEEHVVVHYHMVPPGNERGIAVVDICRIEDGLIAEHWDVLQPVPHPDETPNGMF</sequence>
<dbReference type="EMBL" id="BAAAZG010000018">
    <property type="protein sequence ID" value="GAA4073283.1"/>
    <property type="molecule type" value="Genomic_DNA"/>
</dbReference>
<evidence type="ECO:0000313" key="3">
    <source>
        <dbReference type="Proteomes" id="UP001500683"/>
    </source>
</evidence>
<proteinExistence type="predicted"/>
<accession>A0ABP7VS07</accession>
<name>A0ABP7VS07_9ACTN</name>
<evidence type="ECO:0000313" key="2">
    <source>
        <dbReference type="EMBL" id="GAA4073283.1"/>
    </source>
</evidence>
<keyword evidence="3" id="KW-1185">Reference proteome</keyword>
<dbReference type="InterPro" id="IPR037401">
    <property type="entry name" value="SnoaL-like"/>
</dbReference>
<dbReference type="Pfam" id="PF12680">
    <property type="entry name" value="SnoaL_2"/>
    <property type="match status" value="1"/>
</dbReference>
<dbReference type="Proteomes" id="UP001500683">
    <property type="component" value="Unassembled WGS sequence"/>
</dbReference>
<dbReference type="SUPFAM" id="SSF54427">
    <property type="entry name" value="NTF2-like"/>
    <property type="match status" value="1"/>
</dbReference>